<dbReference type="FunFam" id="3.90.950.10:FF:000001">
    <property type="entry name" value="dITP/XTP pyrophosphatase"/>
    <property type="match status" value="1"/>
</dbReference>
<comment type="function">
    <text evidence="10">Pyrophosphatase that catalyzes the hydrolysis of nucleoside triphosphates to their monophosphate derivatives, with a high preference for the non-canonical purine nucleotides XTP (xanthosine triphosphate), dITP (deoxyinosine triphosphate) and ITP. Seems to function as a house-cleaning enzyme that removes non-canonical purine nucleotides from the nucleotide pool, thus preventing their incorporation into DNA/RNA and avoiding chromosomal lesions.</text>
</comment>
<dbReference type="GO" id="GO:0017111">
    <property type="term" value="F:ribonucleoside triphosphate phosphatase activity"/>
    <property type="evidence" value="ECO:0007669"/>
    <property type="project" value="InterPro"/>
</dbReference>
<comment type="catalytic activity">
    <reaction evidence="9 10">
        <text>XTP + H2O = XMP + diphosphate + H(+)</text>
        <dbReference type="Rhea" id="RHEA:28610"/>
        <dbReference type="ChEBI" id="CHEBI:15377"/>
        <dbReference type="ChEBI" id="CHEBI:15378"/>
        <dbReference type="ChEBI" id="CHEBI:33019"/>
        <dbReference type="ChEBI" id="CHEBI:57464"/>
        <dbReference type="ChEBI" id="CHEBI:61314"/>
        <dbReference type="EC" id="3.6.1.66"/>
    </reaction>
</comment>
<feature type="binding site" evidence="10">
    <location>
        <begin position="14"/>
        <end position="19"/>
    </location>
    <ligand>
        <name>substrate</name>
    </ligand>
</feature>
<name>A0A7W1X7E5_9BACL</name>
<feature type="binding site" evidence="10">
    <location>
        <position position="78"/>
    </location>
    <ligand>
        <name>substrate</name>
    </ligand>
</feature>
<dbReference type="GO" id="GO:0046872">
    <property type="term" value="F:metal ion binding"/>
    <property type="evidence" value="ECO:0007669"/>
    <property type="project" value="UniProtKB-KW"/>
</dbReference>
<keyword evidence="13" id="KW-1185">Reference proteome</keyword>
<dbReference type="GO" id="GO:0009146">
    <property type="term" value="P:purine nucleoside triphosphate catabolic process"/>
    <property type="evidence" value="ECO:0007669"/>
    <property type="project" value="UniProtKB-UniRule"/>
</dbReference>
<reference evidence="12 13" key="1">
    <citation type="submission" date="2020-07" db="EMBL/GenBank/DDBJ databases">
        <authorList>
            <person name="Feng H."/>
        </authorList>
    </citation>
    <scope>NUCLEOTIDE SEQUENCE [LARGE SCALE GENOMIC DNA]</scope>
    <source>
        <strain evidence="13">s-11</strain>
    </source>
</reference>
<dbReference type="HAMAP" id="MF_01405">
    <property type="entry name" value="Non_canon_purine_NTPase"/>
    <property type="match status" value="1"/>
</dbReference>
<gene>
    <name evidence="12" type="ORF">H1164_00700</name>
</gene>
<comment type="catalytic activity">
    <reaction evidence="8 10">
        <text>dITP + H2O = dIMP + diphosphate + H(+)</text>
        <dbReference type="Rhea" id="RHEA:28342"/>
        <dbReference type="ChEBI" id="CHEBI:15377"/>
        <dbReference type="ChEBI" id="CHEBI:15378"/>
        <dbReference type="ChEBI" id="CHEBI:33019"/>
        <dbReference type="ChEBI" id="CHEBI:61194"/>
        <dbReference type="ChEBI" id="CHEBI:61382"/>
        <dbReference type="EC" id="3.6.1.66"/>
    </reaction>
</comment>
<feature type="binding site" evidence="10">
    <location>
        <position position="183"/>
    </location>
    <ligand>
        <name>substrate</name>
    </ligand>
</feature>
<dbReference type="InterPro" id="IPR029001">
    <property type="entry name" value="ITPase-like_fam"/>
</dbReference>
<evidence type="ECO:0000256" key="6">
    <source>
        <dbReference type="ARBA" id="ARBA00022842"/>
    </source>
</evidence>
<feature type="binding site" evidence="10">
    <location>
        <position position="77"/>
    </location>
    <ligand>
        <name>Mg(2+)</name>
        <dbReference type="ChEBI" id="CHEBI:18420"/>
    </ligand>
</feature>
<keyword evidence="5 10" id="KW-0378">Hydrolase</keyword>
<dbReference type="CDD" id="cd00515">
    <property type="entry name" value="HAM1"/>
    <property type="match status" value="1"/>
</dbReference>
<evidence type="ECO:0000256" key="7">
    <source>
        <dbReference type="ARBA" id="ARBA00023080"/>
    </source>
</evidence>
<evidence type="ECO:0000256" key="8">
    <source>
        <dbReference type="ARBA" id="ARBA00051875"/>
    </source>
</evidence>
<sequence length="207" mass="23103">MKKRWVYPHITIATGNKNKLKQFAELFAKHLGLEVKGLADYPDMPEIVEDCDTFEGNAIKKAETISRMLNIPVVSDDSGLVVPALGGEPGVYSARYSGPGATDEQNNLKLLGKIQAIPPERREGFYVCAMALAIPGEKTEVVRGECRGIITDQPRGEWGFGYDPLFYFPEKGKTMAELTNEEKFAFSHRARATEKLIALLKERYLFS</sequence>
<evidence type="ECO:0000256" key="1">
    <source>
        <dbReference type="ARBA" id="ARBA00008023"/>
    </source>
</evidence>
<dbReference type="Pfam" id="PF01725">
    <property type="entry name" value="Ham1p_like"/>
    <property type="match status" value="1"/>
</dbReference>
<protein>
    <recommendedName>
        <fullName evidence="10">dITP/XTP pyrophosphatase</fullName>
        <ecNumber evidence="10">3.6.1.66</ecNumber>
    </recommendedName>
    <alternativeName>
        <fullName evidence="10">Non-canonical purine NTP pyrophosphatase</fullName>
    </alternativeName>
    <alternativeName>
        <fullName evidence="10">Non-standard purine NTP pyrophosphatase</fullName>
    </alternativeName>
    <alternativeName>
        <fullName evidence="10">Nucleoside-triphosphate diphosphatase</fullName>
    </alternativeName>
    <alternativeName>
        <fullName evidence="10">Nucleoside-triphosphate pyrophosphatase</fullName>
        <shortName evidence="10">NTPase</shortName>
    </alternativeName>
</protein>
<keyword evidence="6 10" id="KW-0460">Magnesium</keyword>
<evidence type="ECO:0000256" key="9">
    <source>
        <dbReference type="ARBA" id="ARBA00052017"/>
    </source>
</evidence>
<organism evidence="12 13">
    <name type="scientific">Thermoactinomyces daqus</name>
    <dbReference type="NCBI Taxonomy" id="1329516"/>
    <lineage>
        <taxon>Bacteria</taxon>
        <taxon>Bacillati</taxon>
        <taxon>Bacillota</taxon>
        <taxon>Bacilli</taxon>
        <taxon>Bacillales</taxon>
        <taxon>Thermoactinomycetaceae</taxon>
        <taxon>Thermoactinomyces</taxon>
    </lineage>
</organism>
<evidence type="ECO:0000256" key="10">
    <source>
        <dbReference type="HAMAP-Rule" id="MF_01405"/>
    </source>
</evidence>
<dbReference type="GO" id="GO:0009117">
    <property type="term" value="P:nucleotide metabolic process"/>
    <property type="evidence" value="ECO:0007669"/>
    <property type="project" value="UniProtKB-KW"/>
</dbReference>
<evidence type="ECO:0000256" key="4">
    <source>
        <dbReference type="ARBA" id="ARBA00022741"/>
    </source>
</evidence>
<dbReference type="RefSeq" id="WP_033099367.1">
    <property type="nucleotide sequence ID" value="NZ_JACEIP010000001.1"/>
</dbReference>
<keyword evidence="4 10" id="KW-0547">Nucleotide-binding</keyword>
<comment type="similarity">
    <text evidence="1 10 11">Belongs to the HAM1 NTPase family.</text>
</comment>
<evidence type="ECO:0000313" key="12">
    <source>
        <dbReference type="EMBL" id="MBA4541430.1"/>
    </source>
</evidence>
<dbReference type="GO" id="GO:0036220">
    <property type="term" value="F:ITP diphosphatase activity"/>
    <property type="evidence" value="ECO:0007669"/>
    <property type="project" value="UniProtKB-UniRule"/>
</dbReference>
<dbReference type="NCBIfam" id="TIGR00042">
    <property type="entry name" value="RdgB/HAM1 family non-canonical purine NTP pyrophosphatase"/>
    <property type="match status" value="1"/>
</dbReference>
<dbReference type="Proteomes" id="UP000530514">
    <property type="component" value="Unassembled WGS sequence"/>
</dbReference>
<dbReference type="PANTHER" id="PTHR11067:SF9">
    <property type="entry name" value="INOSINE TRIPHOSPHATE PYROPHOSPHATASE"/>
    <property type="match status" value="1"/>
</dbReference>
<dbReference type="NCBIfam" id="NF011397">
    <property type="entry name" value="PRK14822.1"/>
    <property type="match status" value="1"/>
</dbReference>
<comment type="caution">
    <text evidence="10">Lacks conserved residue(s) required for the propagation of feature annotation.</text>
</comment>
<dbReference type="GO" id="GO:0005829">
    <property type="term" value="C:cytosol"/>
    <property type="evidence" value="ECO:0007669"/>
    <property type="project" value="TreeGrafter"/>
</dbReference>
<evidence type="ECO:0000313" key="13">
    <source>
        <dbReference type="Proteomes" id="UP000530514"/>
    </source>
</evidence>
<dbReference type="GO" id="GO:0035870">
    <property type="term" value="F:dITP diphosphatase activity"/>
    <property type="evidence" value="ECO:0007669"/>
    <property type="project" value="UniProtKB-UniRule"/>
</dbReference>
<comment type="catalytic activity">
    <reaction evidence="10">
        <text>ITP + H2O = IMP + diphosphate + H(+)</text>
        <dbReference type="Rhea" id="RHEA:29399"/>
        <dbReference type="ChEBI" id="CHEBI:15377"/>
        <dbReference type="ChEBI" id="CHEBI:15378"/>
        <dbReference type="ChEBI" id="CHEBI:33019"/>
        <dbReference type="ChEBI" id="CHEBI:58053"/>
        <dbReference type="ChEBI" id="CHEBI:61402"/>
        <dbReference type="EC" id="3.6.1.66"/>
    </reaction>
</comment>
<dbReference type="InterPro" id="IPR020922">
    <property type="entry name" value="dITP/XTP_pyrophosphatase"/>
</dbReference>
<feature type="binding site" evidence="10">
    <location>
        <begin position="188"/>
        <end position="189"/>
    </location>
    <ligand>
        <name>substrate</name>
    </ligand>
</feature>
<dbReference type="EMBL" id="JACEIP010000001">
    <property type="protein sequence ID" value="MBA4541430.1"/>
    <property type="molecule type" value="Genomic_DNA"/>
</dbReference>
<dbReference type="Gene3D" id="3.90.950.10">
    <property type="match status" value="1"/>
</dbReference>
<accession>A0A7W1X7E5</accession>
<dbReference type="AlphaFoldDB" id="A0A7W1X7E5"/>
<keyword evidence="7 10" id="KW-0546">Nucleotide metabolism</keyword>
<dbReference type="SUPFAM" id="SSF52972">
    <property type="entry name" value="ITPase-like"/>
    <property type="match status" value="1"/>
</dbReference>
<dbReference type="PANTHER" id="PTHR11067">
    <property type="entry name" value="INOSINE TRIPHOSPHATE PYROPHOSPHATASE/HAM1 PROTEIN"/>
    <property type="match status" value="1"/>
</dbReference>
<evidence type="ECO:0000256" key="11">
    <source>
        <dbReference type="RuleBase" id="RU003781"/>
    </source>
</evidence>
<feature type="active site" description="Proton acceptor" evidence="10">
    <location>
        <position position="77"/>
    </location>
</feature>
<dbReference type="EC" id="3.6.1.66" evidence="10"/>
<dbReference type="GO" id="GO:0000166">
    <property type="term" value="F:nucleotide binding"/>
    <property type="evidence" value="ECO:0007669"/>
    <property type="project" value="UniProtKB-KW"/>
</dbReference>
<comment type="caution">
    <text evidence="12">The sequence shown here is derived from an EMBL/GenBank/DDBJ whole genome shotgun (WGS) entry which is preliminary data.</text>
</comment>
<keyword evidence="3 10" id="KW-0479">Metal-binding</keyword>
<comment type="subunit">
    <text evidence="2 10">Homodimer.</text>
</comment>
<evidence type="ECO:0000256" key="3">
    <source>
        <dbReference type="ARBA" id="ARBA00022723"/>
    </source>
</evidence>
<evidence type="ECO:0000256" key="2">
    <source>
        <dbReference type="ARBA" id="ARBA00011738"/>
    </source>
</evidence>
<feature type="binding site" evidence="10">
    <location>
        <begin position="160"/>
        <end position="163"/>
    </location>
    <ligand>
        <name>substrate</name>
    </ligand>
</feature>
<comment type="cofactor">
    <cofactor evidence="10">
        <name>Mg(2+)</name>
        <dbReference type="ChEBI" id="CHEBI:18420"/>
    </cofactor>
    <text evidence="10">Binds 1 Mg(2+) ion per subunit.</text>
</comment>
<dbReference type="OrthoDB" id="9807456at2"/>
<dbReference type="GO" id="GO:0036222">
    <property type="term" value="F:XTP diphosphatase activity"/>
    <property type="evidence" value="ECO:0007669"/>
    <property type="project" value="UniProtKB-UniRule"/>
</dbReference>
<evidence type="ECO:0000256" key="5">
    <source>
        <dbReference type="ARBA" id="ARBA00022801"/>
    </source>
</evidence>
<proteinExistence type="inferred from homology"/>
<dbReference type="InterPro" id="IPR002637">
    <property type="entry name" value="RdgB/HAM1"/>
</dbReference>